<feature type="region of interest" description="Disordered" evidence="1">
    <location>
        <begin position="83"/>
        <end position="112"/>
    </location>
</feature>
<keyword evidence="3" id="KW-1185">Reference proteome</keyword>
<evidence type="ECO:0000313" key="2">
    <source>
        <dbReference type="EMBL" id="CAI6340293.1"/>
    </source>
</evidence>
<reference evidence="2" key="1">
    <citation type="submission" date="2023-01" db="EMBL/GenBank/DDBJ databases">
        <authorList>
            <person name="Van Ghelder C."/>
            <person name="Rancurel C."/>
        </authorList>
    </citation>
    <scope>NUCLEOTIDE SEQUENCE</scope>
    <source>
        <strain evidence="2">CNCM I-4278</strain>
    </source>
</reference>
<protein>
    <submittedName>
        <fullName evidence="2">Uncharacterized protein</fullName>
    </submittedName>
</protein>
<organism evidence="2 3">
    <name type="scientific">Periconia digitata</name>
    <dbReference type="NCBI Taxonomy" id="1303443"/>
    <lineage>
        <taxon>Eukaryota</taxon>
        <taxon>Fungi</taxon>
        <taxon>Dikarya</taxon>
        <taxon>Ascomycota</taxon>
        <taxon>Pezizomycotina</taxon>
        <taxon>Dothideomycetes</taxon>
        <taxon>Pleosporomycetidae</taxon>
        <taxon>Pleosporales</taxon>
        <taxon>Massarineae</taxon>
        <taxon>Periconiaceae</taxon>
        <taxon>Periconia</taxon>
    </lineage>
</organism>
<dbReference type="AlphaFoldDB" id="A0A9W4XQV5"/>
<name>A0A9W4XQV5_9PLEO</name>
<evidence type="ECO:0000256" key="1">
    <source>
        <dbReference type="SAM" id="MobiDB-lite"/>
    </source>
</evidence>
<sequence>MKSFSFLFFPTVSAWNEFYNADIQHCRFEKIPIPRPFPLLLQTSWAGKGRSISPTKARHQHIGEHSVEQIRLLSPTSHLIYRRKRDGLGERGNTPMPSVHPSIQPASQPVVV</sequence>
<accession>A0A9W4XQV5</accession>
<evidence type="ECO:0000313" key="3">
    <source>
        <dbReference type="Proteomes" id="UP001152607"/>
    </source>
</evidence>
<proteinExistence type="predicted"/>
<gene>
    <name evidence="2" type="ORF">PDIGIT_LOCUS13468</name>
</gene>
<dbReference type="EMBL" id="CAOQHR010000010">
    <property type="protein sequence ID" value="CAI6340293.1"/>
    <property type="molecule type" value="Genomic_DNA"/>
</dbReference>
<dbReference type="Proteomes" id="UP001152607">
    <property type="component" value="Unassembled WGS sequence"/>
</dbReference>
<comment type="caution">
    <text evidence="2">The sequence shown here is derived from an EMBL/GenBank/DDBJ whole genome shotgun (WGS) entry which is preliminary data.</text>
</comment>